<dbReference type="EMBL" id="QEWP01000009">
    <property type="protein sequence ID" value="PWD99084.1"/>
    <property type="molecule type" value="Genomic_DNA"/>
</dbReference>
<dbReference type="GO" id="GO:0003676">
    <property type="term" value="F:nucleic acid binding"/>
    <property type="evidence" value="ECO:0007669"/>
    <property type="project" value="InterPro"/>
</dbReference>
<name>A0A2U2B7R5_9BACT</name>
<evidence type="ECO:0000313" key="9">
    <source>
        <dbReference type="Proteomes" id="UP000244956"/>
    </source>
</evidence>
<keyword evidence="3 5" id="KW-0378">Hydrolase</keyword>
<dbReference type="GO" id="GO:0005737">
    <property type="term" value="C:cytoplasm"/>
    <property type="evidence" value="ECO:0007669"/>
    <property type="project" value="UniProtKB-SubCell"/>
</dbReference>
<dbReference type="GO" id="GO:0008855">
    <property type="term" value="F:exodeoxyribonuclease VII activity"/>
    <property type="evidence" value="ECO:0007669"/>
    <property type="project" value="UniProtKB-UniRule"/>
</dbReference>
<accession>A0A2U2B7R5</accession>
<comment type="catalytic activity">
    <reaction evidence="5">
        <text>Exonucleolytic cleavage in either 5'- to 3'- or 3'- to 5'-direction to yield nucleoside 5'-phosphates.</text>
        <dbReference type="EC" id="3.1.11.6"/>
    </reaction>
</comment>
<feature type="domain" description="OB-fold nucleic acid binding" evidence="7">
    <location>
        <begin position="7"/>
        <end position="113"/>
    </location>
</feature>
<comment type="caution">
    <text evidence="8">The sequence shown here is derived from an EMBL/GenBank/DDBJ whole genome shotgun (WGS) entry which is preliminary data.</text>
</comment>
<sequence length="466" mass="52510">MGQEAITLFQLNQRIKGIIDDALLTSIWVKAEIGELRVNRNGHCYLDLIEKSDDTDQLKARSRAMIWARNFRMLKAYFESTTGQSLTTGLKVLVKVSVQFQEVFGMSLVISDIDPSYTMGDLARKRREVLLKLEEEGVLEMNKELQLADVIQKIAIISSPTAAGYGDFVDQLETNHWGIKFYHHLFPAVMQGENAESSIAEAFDKVFEYVGFFDAVVLIRGGGASIDLLCFDSYWVAYHLAQFPLPVITGIGHERDESVADLVANTTLKTPTAVAAFLIERAGAFIQIIDEKSAWIADIARERLQQEKQRTENLASAYVPLVKMDLQKRQARLERQVGRLPVTVSRRLGDAFNKLSRIADKSGSLSIQIIRGERNSLKTNLQKVSTLPFKRFLEEDRKLKYLEQTAVLNDPVKLLKKGYSLSYVNGQLVKDVSLVKKGDQITTRISNGEIKGVVEMVNKKNNNNKY</sequence>
<evidence type="ECO:0000259" key="6">
    <source>
        <dbReference type="Pfam" id="PF02601"/>
    </source>
</evidence>
<feature type="domain" description="Exonuclease VII large subunit C-terminal" evidence="6">
    <location>
        <begin position="139"/>
        <end position="451"/>
    </location>
</feature>
<dbReference type="PANTHER" id="PTHR30008:SF0">
    <property type="entry name" value="EXODEOXYRIBONUCLEASE 7 LARGE SUBUNIT"/>
    <property type="match status" value="1"/>
</dbReference>
<keyword evidence="4 5" id="KW-0269">Exonuclease</keyword>
<protein>
    <recommendedName>
        <fullName evidence="5">Exodeoxyribonuclease 7 large subunit</fullName>
        <ecNumber evidence="5">3.1.11.6</ecNumber>
    </recommendedName>
</protein>
<dbReference type="PANTHER" id="PTHR30008">
    <property type="entry name" value="EXODEOXYRIBONUCLEASE 7 LARGE SUBUNIT"/>
    <property type="match status" value="1"/>
</dbReference>
<evidence type="ECO:0000256" key="2">
    <source>
        <dbReference type="ARBA" id="ARBA00022722"/>
    </source>
</evidence>
<evidence type="ECO:0000256" key="4">
    <source>
        <dbReference type="ARBA" id="ARBA00022839"/>
    </source>
</evidence>
<evidence type="ECO:0000256" key="5">
    <source>
        <dbReference type="RuleBase" id="RU004355"/>
    </source>
</evidence>
<dbReference type="InterPro" id="IPR025824">
    <property type="entry name" value="OB-fold_nuc-bd_dom"/>
</dbReference>
<keyword evidence="1" id="KW-0963">Cytoplasm</keyword>
<evidence type="ECO:0000256" key="3">
    <source>
        <dbReference type="ARBA" id="ARBA00022801"/>
    </source>
</evidence>
<keyword evidence="2 5" id="KW-0540">Nuclease</keyword>
<dbReference type="GO" id="GO:0009318">
    <property type="term" value="C:exodeoxyribonuclease VII complex"/>
    <property type="evidence" value="ECO:0007669"/>
    <property type="project" value="UniProtKB-UniRule"/>
</dbReference>
<organism evidence="8 9">
    <name type="scientific">Marinilabilia rubra</name>
    <dbReference type="NCBI Taxonomy" id="2162893"/>
    <lineage>
        <taxon>Bacteria</taxon>
        <taxon>Pseudomonadati</taxon>
        <taxon>Bacteroidota</taxon>
        <taxon>Bacteroidia</taxon>
        <taxon>Marinilabiliales</taxon>
        <taxon>Marinilabiliaceae</taxon>
        <taxon>Marinilabilia</taxon>
    </lineage>
</organism>
<dbReference type="GO" id="GO:0006308">
    <property type="term" value="P:DNA catabolic process"/>
    <property type="evidence" value="ECO:0007669"/>
    <property type="project" value="UniProtKB-UniRule"/>
</dbReference>
<dbReference type="Proteomes" id="UP000244956">
    <property type="component" value="Unassembled WGS sequence"/>
</dbReference>
<evidence type="ECO:0000256" key="1">
    <source>
        <dbReference type="ARBA" id="ARBA00022490"/>
    </source>
</evidence>
<reference evidence="8 9" key="1">
    <citation type="submission" date="2018-05" db="EMBL/GenBank/DDBJ databases">
        <title>Marinilabilia rubrum sp. nov., isolated from saltern sediment.</title>
        <authorList>
            <person name="Zhang R."/>
        </authorList>
    </citation>
    <scope>NUCLEOTIDE SEQUENCE [LARGE SCALE GENOMIC DNA]</scope>
    <source>
        <strain evidence="8 9">WTE16</strain>
    </source>
</reference>
<gene>
    <name evidence="8" type="ORF">DDZ16_12575</name>
</gene>
<comment type="similarity">
    <text evidence="5">Belongs to the XseA family.</text>
</comment>
<keyword evidence="9" id="KW-1185">Reference proteome</keyword>
<dbReference type="NCBIfam" id="TIGR00237">
    <property type="entry name" value="xseA"/>
    <property type="match status" value="1"/>
</dbReference>
<dbReference type="RefSeq" id="WP_109264823.1">
    <property type="nucleotide sequence ID" value="NZ_QEWP01000009.1"/>
</dbReference>
<dbReference type="OrthoDB" id="9802795at2"/>
<dbReference type="AlphaFoldDB" id="A0A2U2B7R5"/>
<dbReference type="InterPro" id="IPR020579">
    <property type="entry name" value="Exonuc_VII_lsu_C"/>
</dbReference>
<dbReference type="Pfam" id="PF02601">
    <property type="entry name" value="Exonuc_VII_L"/>
    <property type="match status" value="1"/>
</dbReference>
<comment type="subcellular location">
    <subcellularLocation>
        <location evidence="5">Cytoplasm</location>
    </subcellularLocation>
</comment>
<evidence type="ECO:0000313" key="8">
    <source>
        <dbReference type="EMBL" id="PWD99084.1"/>
    </source>
</evidence>
<dbReference type="InterPro" id="IPR003753">
    <property type="entry name" value="Exonuc_VII_L"/>
</dbReference>
<proteinExistence type="inferred from homology"/>
<dbReference type="Pfam" id="PF13742">
    <property type="entry name" value="tRNA_anti_2"/>
    <property type="match status" value="1"/>
</dbReference>
<dbReference type="EC" id="3.1.11.6" evidence="5"/>
<dbReference type="CDD" id="cd04489">
    <property type="entry name" value="ExoVII_LU_OBF"/>
    <property type="match status" value="1"/>
</dbReference>
<evidence type="ECO:0000259" key="7">
    <source>
        <dbReference type="Pfam" id="PF13742"/>
    </source>
</evidence>